<gene>
    <name evidence="1" type="ORF">G3I53_11495</name>
</gene>
<dbReference type="AlphaFoldDB" id="A0A6G3QTY8"/>
<proteinExistence type="predicted"/>
<organism evidence="1">
    <name type="scientific">Streptomyces sp. SID14436</name>
    <dbReference type="NCBI Taxonomy" id="2706070"/>
    <lineage>
        <taxon>Bacteria</taxon>
        <taxon>Bacillati</taxon>
        <taxon>Actinomycetota</taxon>
        <taxon>Actinomycetes</taxon>
        <taxon>Kitasatosporales</taxon>
        <taxon>Streptomycetaceae</taxon>
        <taxon>Streptomyces</taxon>
    </lineage>
</organism>
<protein>
    <submittedName>
        <fullName evidence="1">Uncharacterized protein</fullName>
    </submittedName>
</protein>
<sequence length="167" mass="18319">MSDDTARGRQLVPVQYHQFDISDEDGPTGPDIDRSHNGLVRVTDGIVTVMTGIHTGDVDVTVTLHDTPPNPDAGDWQDIVEVSAHSVSGDLRVRGIMDDLDEELPVLAFNGPGDYRLRVHARGRDTAVDLAPDEVTEWYLIQAWPAPAEPVTVRRQSDNYGASARTH</sequence>
<dbReference type="EMBL" id="JAAGMD010000321">
    <property type="protein sequence ID" value="NEA86650.1"/>
    <property type="molecule type" value="Genomic_DNA"/>
</dbReference>
<accession>A0A6G3QTY8</accession>
<reference evidence="1" key="1">
    <citation type="submission" date="2020-01" db="EMBL/GenBank/DDBJ databases">
        <title>Insect and environment-associated Actinomycetes.</title>
        <authorList>
            <person name="Currrie C."/>
            <person name="Chevrette M."/>
            <person name="Carlson C."/>
            <person name="Stubbendieck R."/>
            <person name="Wendt-Pienkowski E."/>
        </authorList>
    </citation>
    <scope>NUCLEOTIDE SEQUENCE</scope>
    <source>
        <strain evidence="1">SID14436</strain>
    </source>
</reference>
<comment type="caution">
    <text evidence="1">The sequence shown here is derived from an EMBL/GenBank/DDBJ whole genome shotgun (WGS) entry which is preliminary data.</text>
</comment>
<name>A0A6G3QTY8_9ACTN</name>
<evidence type="ECO:0000313" key="1">
    <source>
        <dbReference type="EMBL" id="NEA86650.1"/>
    </source>
</evidence>
<dbReference type="RefSeq" id="WP_164335733.1">
    <property type="nucleotide sequence ID" value="NZ_JAAGMD010000321.1"/>
</dbReference>